<evidence type="ECO:0000259" key="13">
    <source>
        <dbReference type="Pfam" id="PF07660"/>
    </source>
</evidence>
<dbReference type="Pfam" id="PF07660">
    <property type="entry name" value="STN"/>
    <property type="match status" value="1"/>
</dbReference>
<dbReference type="InterPro" id="IPR039426">
    <property type="entry name" value="TonB-dep_rcpt-like"/>
</dbReference>
<feature type="domain" description="TonB-dependent receptor plug" evidence="14">
    <location>
        <begin position="225"/>
        <end position="331"/>
    </location>
</feature>
<evidence type="ECO:0000313" key="15">
    <source>
        <dbReference type="EMBL" id="SIT30300.1"/>
    </source>
</evidence>
<comment type="subcellular location">
    <subcellularLocation>
        <location evidence="1 10">Cell outer membrane</location>
        <topology evidence="1 10">Multi-pass membrane protein</topology>
    </subcellularLocation>
</comment>
<keyword evidence="8 10" id="KW-0472">Membrane</keyword>
<dbReference type="InterPro" id="IPR023997">
    <property type="entry name" value="TonB-dep_OMP_SusC/RagA_CS"/>
</dbReference>
<dbReference type="InterPro" id="IPR037066">
    <property type="entry name" value="Plug_dom_sf"/>
</dbReference>
<evidence type="ECO:0000259" key="14">
    <source>
        <dbReference type="Pfam" id="PF07715"/>
    </source>
</evidence>
<dbReference type="GO" id="GO:0009279">
    <property type="term" value="C:cell outer membrane"/>
    <property type="evidence" value="ECO:0007669"/>
    <property type="project" value="UniProtKB-SubCell"/>
</dbReference>
<evidence type="ECO:0000256" key="11">
    <source>
        <dbReference type="RuleBase" id="RU003357"/>
    </source>
</evidence>
<evidence type="ECO:0000256" key="5">
    <source>
        <dbReference type="ARBA" id="ARBA00022692"/>
    </source>
</evidence>
<proteinExistence type="inferred from homology"/>
<dbReference type="InterPro" id="IPR011662">
    <property type="entry name" value="Secretin/TonB_short_N"/>
</dbReference>
<dbReference type="Pfam" id="PF00593">
    <property type="entry name" value="TonB_dep_Rec_b-barrel"/>
    <property type="match status" value="1"/>
</dbReference>
<dbReference type="Pfam" id="PF13715">
    <property type="entry name" value="CarbopepD_reg_2"/>
    <property type="match status" value="1"/>
</dbReference>
<keyword evidence="2 10" id="KW-0813">Transport</keyword>
<dbReference type="Gene3D" id="2.170.130.10">
    <property type="entry name" value="TonB-dependent receptor, plug domain"/>
    <property type="match status" value="1"/>
</dbReference>
<dbReference type="Pfam" id="PF07715">
    <property type="entry name" value="Plug"/>
    <property type="match status" value="1"/>
</dbReference>
<dbReference type="RefSeq" id="WP_084206450.1">
    <property type="nucleotide sequence ID" value="NZ_AP017422.1"/>
</dbReference>
<dbReference type="InterPro" id="IPR023996">
    <property type="entry name" value="TonB-dep_OMP_SusC/RagA"/>
</dbReference>
<sequence length="1180" mass="129816">MEPIACERALPLQCRRATACRLRTATLFVLLLLAGIAPGLAQKVTLNAKGQQLETIFQDITRQTGYTFFYPEGFVKKLPPVTVTVNNEALEKALTACFEQAPLTFSIVEKTIVVKEKKNAATPALQATKAPPPIVINGNIINVNKEPLLGASVHEKGGTAKVLTKADGNFALTISKLPATLVVSYIGYQVKEIAVTQEVPVTVALEEMNKSMEDVVVIGYQAVKRKDLTGTVSSLSGAQLEKIPVSSAAEALTGRLPGVQVTTVDGQPGAEVVIRVRGGGSITGSNDPLYIVDGFRVNSINDIAPADIATIDILKDAATAAIYGAAGANGVIIITTKSAKGGKTSINYNGFMQSRQLPKKLEVLSPYEFVLAQYEYARLKSQTDVDNFTKYFGDYEDLELYKYQKGTDWQQQLYGSPSYSQQNSVSLTGGNDKTKVALNFTHNKEAGLIASNNFKRYYLNFKLNHEISKALKFDMAMRYTNTIINGAGSSGSSNFRIGDGITTRPVNGIADMVIIDPGAGDDYEQFLSSLVNPLKLTDQDYRKRTGRLFSFNAGLSWNINKSITYRTEASYGLSYAQNRRYYGPLTSTARNEGGNLPMGEITQTQTEDYRLTNTLRVAVKKNANHDLNVLLGQEILSRNKGFEEYNRAKYFNADILPEKLFATMSLGTQDQHTTTEMAADKTASFFGQAIYQFQKKYILNFTIRYDGSTRFAPGKQWGAFPAASAAWRISSEDFMKNFTFITDLKLRASYGVAGNNNISSDQWRVLFTPSVTRPYGAGDVANPYYTYASSQLTNPDVRWETTITRNIGLDFTLFNKVNGTLDFYHNTTKDLLVQSAIPPTTGFPTQQRNIGQTSNRGIELALNATVVSKKDLNVELNFNIGINRARIDKLDGVDERLFNSNWAGTDLKSQDDYRLYVGQTIGLMYGYVTDGMYSVDDFDSYDASTRKYILKSGVPSADLGGIGVRPGTLKLKDLDDSGDITAADRKVIGNALPKATGGFGVSASYKGFDVTAFFNWVYGNSVYNTGKISFNMLYRTSYGNMLNTSNYDNRFHYINSAGELVTDLKQLAALNPNPKIWSPFSMGTASPYFHSWAVENGSFLRLNTFSIGYSVPSKLIKAIYMTKLRVYATVYNAFLITGYSGYDPEVSTTRSSGYSQLTPGVDYSAYPKSRSYTVGVNVTF</sequence>
<reference evidence="16" key="1">
    <citation type="submission" date="2017-01" db="EMBL/GenBank/DDBJ databases">
        <authorList>
            <person name="Varghese N."/>
            <person name="Submissions S."/>
        </authorList>
    </citation>
    <scope>NUCLEOTIDE SEQUENCE [LARGE SCALE GENOMIC DNA]</scope>
    <source>
        <strain evidence="16">DSM 21054</strain>
    </source>
</reference>
<protein>
    <submittedName>
        <fullName evidence="15">TonB-linked outer membrane protein, SusC/RagA family</fullName>
    </submittedName>
</protein>
<feature type="domain" description="TonB-dependent receptor-like beta-barrel" evidence="12">
    <location>
        <begin position="536"/>
        <end position="941"/>
    </location>
</feature>
<dbReference type="AlphaFoldDB" id="A0A173MJ86"/>
<dbReference type="OrthoDB" id="9768177at2"/>
<comment type="similarity">
    <text evidence="10 11">Belongs to the TonB-dependent receptor family.</text>
</comment>
<dbReference type="SUPFAM" id="SSF56935">
    <property type="entry name" value="Porins"/>
    <property type="match status" value="1"/>
</dbReference>
<dbReference type="InterPro" id="IPR012910">
    <property type="entry name" value="Plug_dom"/>
</dbReference>
<keyword evidence="4" id="KW-0410">Iron transport</keyword>
<feature type="domain" description="Secretin/TonB short N-terminal" evidence="13">
    <location>
        <begin position="66"/>
        <end position="115"/>
    </location>
</feature>
<name>A0A173MJ86_9BACT</name>
<gene>
    <name evidence="15" type="ORF">SAMN05421788_109188</name>
</gene>
<evidence type="ECO:0000256" key="2">
    <source>
        <dbReference type="ARBA" id="ARBA00022448"/>
    </source>
</evidence>
<keyword evidence="7 11" id="KW-0798">TonB box</keyword>
<evidence type="ECO:0000256" key="1">
    <source>
        <dbReference type="ARBA" id="ARBA00004571"/>
    </source>
</evidence>
<keyword evidence="9 10" id="KW-0998">Cell outer membrane</keyword>
<keyword evidence="16" id="KW-1185">Reference proteome</keyword>
<dbReference type="PROSITE" id="PS52016">
    <property type="entry name" value="TONB_DEPENDENT_REC_3"/>
    <property type="match status" value="1"/>
</dbReference>
<dbReference type="GO" id="GO:0006826">
    <property type="term" value="P:iron ion transport"/>
    <property type="evidence" value="ECO:0007669"/>
    <property type="project" value="UniProtKB-KW"/>
</dbReference>
<dbReference type="EMBL" id="FTOR01000009">
    <property type="protein sequence ID" value="SIT30300.1"/>
    <property type="molecule type" value="Genomic_DNA"/>
</dbReference>
<evidence type="ECO:0000256" key="8">
    <source>
        <dbReference type="ARBA" id="ARBA00023136"/>
    </source>
</evidence>
<evidence type="ECO:0000256" key="3">
    <source>
        <dbReference type="ARBA" id="ARBA00022452"/>
    </source>
</evidence>
<dbReference type="STRING" id="477680.SAMN05421788_109188"/>
<evidence type="ECO:0000313" key="16">
    <source>
        <dbReference type="Proteomes" id="UP000186917"/>
    </source>
</evidence>
<keyword evidence="4" id="KW-0406">Ion transport</keyword>
<dbReference type="InterPro" id="IPR036942">
    <property type="entry name" value="Beta-barrel_TonB_sf"/>
</dbReference>
<evidence type="ECO:0000259" key="12">
    <source>
        <dbReference type="Pfam" id="PF00593"/>
    </source>
</evidence>
<evidence type="ECO:0000256" key="7">
    <source>
        <dbReference type="ARBA" id="ARBA00023077"/>
    </source>
</evidence>
<dbReference type="InterPro" id="IPR000531">
    <property type="entry name" value="Beta-barrel_TonB"/>
</dbReference>
<dbReference type="NCBIfam" id="TIGR04056">
    <property type="entry name" value="OMP_RagA_SusC"/>
    <property type="match status" value="1"/>
</dbReference>
<dbReference type="Gene3D" id="2.40.170.20">
    <property type="entry name" value="TonB-dependent receptor, beta-barrel domain"/>
    <property type="match status" value="1"/>
</dbReference>
<keyword evidence="3 10" id="KW-1134">Transmembrane beta strand</keyword>
<dbReference type="KEGG" id="fln:FLA_3483"/>
<organism evidence="15 16">
    <name type="scientific">Filimonas lacunae</name>
    <dbReference type="NCBI Taxonomy" id="477680"/>
    <lineage>
        <taxon>Bacteria</taxon>
        <taxon>Pseudomonadati</taxon>
        <taxon>Bacteroidota</taxon>
        <taxon>Chitinophagia</taxon>
        <taxon>Chitinophagales</taxon>
        <taxon>Chitinophagaceae</taxon>
        <taxon>Filimonas</taxon>
    </lineage>
</organism>
<evidence type="ECO:0000256" key="6">
    <source>
        <dbReference type="ARBA" id="ARBA00023004"/>
    </source>
</evidence>
<keyword evidence="5 10" id="KW-0812">Transmembrane</keyword>
<dbReference type="SUPFAM" id="SSF49464">
    <property type="entry name" value="Carboxypeptidase regulatory domain-like"/>
    <property type="match status" value="1"/>
</dbReference>
<dbReference type="Proteomes" id="UP000186917">
    <property type="component" value="Unassembled WGS sequence"/>
</dbReference>
<evidence type="ECO:0000256" key="10">
    <source>
        <dbReference type="PROSITE-ProRule" id="PRU01360"/>
    </source>
</evidence>
<evidence type="ECO:0000256" key="4">
    <source>
        <dbReference type="ARBA" id="ARBA00022496"/>
    </source>
</evidence>
<dbReference type="NCBIfam" id="TIGR04057">
    <property type="entry name" value="SusC_RagA_signa"/>
    <property type="match status" value="1"/>
</dbReference>
<evidence type="ECO:0000256" key="9">
    <source>
        <dbReference type="ARBA" id="ARBA00023237"/>
    </source>
</evidence>
<dbReference type="InterPro" id="IPR008969">
    <property type="entry name" value="CarboxyPept-like_regulatory"/>
</dbReference>
<accession>A0A173MJ86</accession>
<keyword evidence="6" id="KW-0408">Iron</keyword>